<dbReference type="CDD" id="cd00170">
    <property type="entry name" value="SEC14"/>
    <property type="match status" value="1"/>
</dbReference>
<evidence type="ECO:0000313" key="4">
    <source>
        <dbReference type="Proteomes" id="UP000298030"/>
    </source>
</evidence>
<feature type="compositionally biased region" description="Polar residues" evidence="1">
    <location>
        <begin position="322"/>
        <end position="336"/>
    </location>
</feature>
<keyword evidence="4" id="KW-1185">Reference proteome</keyword>
<dbReference type="GO" id="GO:0008526">
    <property type="term" value="F:phosphatidylinositol transfer activity"/>
    <property type="evidence" value="ECO:0007669"/>
    <property type="project" value="TreeGrafter"/>
</dbReference>
<organism evidence="3 4">
    <name type="scientific">Coprinellus micaceus</name>
    <name type="common">Glistening ink-cap mushroom</name>
    <name type="synonym">Coprinus micaceus</name>
    <dbReference type="NCBI Taxonomy" id="71717"/>
    <lineage>
        <taxon>Eukaryota</taxon>
        <taxon>Fungi</taxon>
        <taxon>Dikarya</taxon>
        <taxon>Basidiomycota</taxon>
        <taxon>Agaricomycotina</taxon>
        <taxon>Agaricomycetes</taxon>
        <taxon>Agaricomycetidae</taxon>
        <taxon>Agaricales</taxon>
        <taxon>Agaricineae</taxon>
        <taxon>Psathyrellaceae</taxon>
        <taxon>Coprinellus</taxon>
    </lineage>
</organism>
<gene>
    <name evidence="3" type="ORF">FA13DRAFT_1754472</name>
</gene>
<dbReference type="SUPFAM" id="SSF52087">
    <property type="entry name" value="CRAL/TRIO domain"/>
    <property type="match status" value="1"/>
</dbReference>
<dbReference type="InterPro" id="IPR052578">
    <property type="entry name" value="PI_Transfer_CRAL-TRIO"/>
</dbReference>
<dbReference type="SMART" id="SM00516">
    <property type="entry name" value="SEC14"/>
    <property type="match status" value="1"/>
</dbReference>
<dbReference type="SUPFAM" id="SSF46938">
    <property type="entry name" value="CRAL/TRIO N-terminal domain"/>
    <property type="match status" value="1"/>
</dbReference>
<proteinExistence type="predicted"/>
<feature type="domain" description="CRAL-TRIO" evidence="2">
    <location>
        <begin position="100"/>
        <end position="240"/>
    </location>
</feature>
<dbReference type="InterPro" id="IPR001251">
    <property type="entry name" value="CRAL-TRIO_dom"/>
</dbReference>
<dbReference type="Gene3D" id="3.40.525.10">
    <property type="entry name" value="CRAL-TRIO lipid binding domain"/>
    <property type="match status" value="1"/>
</dbReference>
<protein>
    <submittedName>
        <fullName evidence="3">CRAL/TRIO domain-containing protein</fullName>
    </submittedName>
</protein>
<dbReference type="PANTHER" id="PTHR45824:SF29">
    <property type="entry name" value="GH16843P"/>
    <property type="match status" value="1"/>
</dbReference>
<evidence type="ECO:0000259" key="2">
    <source>
        <dbReference type="PROSITE" id="PS50191"/>
    </source>
</evidence>
<dbReference type="PANTHER" id="PTHR45824">
    <property type="entry name" value="GH16843P"/>
    <property type="match status" value="1"/>
</dbReference>
<dbReference type="EMBL" id="QPFP01000015">
    <property type="protein sequence ID" value="TEB32352.1"/>
    <property type="molecule type" value="Genomic_DNA"/>
</dbReference>
<dbReference type="PROSITE" id="PS50191">
    <property type="entry name" value="CRAL_TRIO"/>
    <property type="match status" value="1"/>
</dbReference>
<dbReference type="STRING" id="71717.A0A4Y7TFN5"/>
<name>A0A4Y7TFN5_COPMI</name>
<comment type="caution">
    <text evidence="3">The sequence shown here is derived from an EMBL/GenBank/DDBJ whole genome shotgun (WGS) entry which is preliminary data.</text>
</comment>
<dbReference type="OrthoDB" id="75724at2759"/>
<dbReference type="AlphaFoldDB" id="A0A4Y7TFN5"/>
<dbReference type="InterPro" id="IPR036273">
    <property type="entry name" value="CRAL/TRIO_N_dom_sf"/>
</dbReference>
<evidence type="ECO:0000313" key="3">
    <source>
        <dbReference type="EMBL" id="TEB32352.1"/>
    </source>
</evidence>
<feature type="region of interest" description="Disordered" evidence="1">
    <location>
        <begin position="281"/>
        <end position="336"/>
    </location>
</feature>
<dbReference type="Proteomes" id="UP000298030">
    <property type="component" value="Unassembled WGS sequence"/>
</dbReference>
<reference evidence="3 4" key="1">
    <citation type="journal article" date="2019" name="Nat. Ecol. Evol.">
        <title>Megaphylogeny resolves global patterns of mushroom evolution.</title>
        <authorList>
            <person name="Varga T."/>
            <person name="Krizsan K."/>
            <person name="Foldi C."/>
            <person name="Dima B."/>
            <person name="Sanchez-Garcia M."/>
            <person name="Sanchez-Ramirez S."/>
            <person name="Szollosi G.J."/>
            <person name="Szarkandi J.G."/>
            <person name="Papp V."/>
            <person name="Albert L."/>
            <person name="Andreopoulos W."/>
            <person name="Angelini C."/>
            <person name="Antonin V."/>
            <person name="Barry K.W."/>
            <person name="Bougher N.L."/>
            <person name="Buchanan P."/>
            <person name="Buyck B."/>
            <person name="Bense V."/>
            <person name="Catcheside P."/>
            <person name="Chovatia M."/>
            <person name="Cooper J."/>
            <person name="Damon W."/>
            <person name="Desjardin D."/>
            <person name="Finy P."/>
            <person name="Geml J."/>
            <person name="Haridas S."/>
            <person name="Hughes K."/>
            <person name="Justo A."/>
            <person name="Karasinski D."/>
            <person name="Kautmanova I."/>
            <person name="Kiss B."/>
            <person name="Kocsube S."/>
            <person name="Kotiranta H."/>
            <person name="LaButti K.M."/>
            <person name="Lechner B.E."/>
            <person name="Liimatainen K."/>
            <person name="Lipzen A."/>
            <person name="Lukacs Z."/>
            <person name="Mihaltcheva S."/>
            <person name="Morgado L.N."/>
            <person name="Niskanen T."/>
            <person name="Noordeloos M.E."/>
            <person name="Ohm R.A."/>
            <person name="Ortiz-Santana B."/>
            <person name="Ovrebo C."/>
            <person name="Racz N."/>
            <person name="Riley R."/>
            <person name="Savchenko A."/>
            <person name="Shiryaev A."/>
            <person name="Soop K."/>
            <person name="Spirin V."/>
            <person name="Szebenyi C."/>
            <person name="Tomsovsky M."/>
            <person name="Tulloss R.E."/>
            <person name="Uehling J."/>
            <person name="Grigoriev I.V."/>
            <person name="Vagvolgyi C."/>
            <person name="Papp T."/>
            <person name="Martin F.M."/>
            <person name="Miettinen O."/>
            <person name="Hibbett D.S."/>
            <person name="Nagy L.G."/>
        </authorList>
    </citation>
    <scope>NUCLEOTIDE SEQUENCE [LARGE SCALE GENOMIC DNA]</scope>
    <source>
        <strain evidence="3 4">FP101781</strain>
    </source>
</reference>
<feature type="compositionally biased region" description="Low complexity" evidence="1">
    <location>
        <begin position="293"/>
        <end position="302"/>
    </location>
</feature>
<evidence type="ECO:0000256" key="1">
    <source>
        <dbReference type="SAM" id="MobiDB-lite"/>
    </source>
</evidence>
<dbReference type="InterPro" id="IPR036865">
    <property type="entry name" value="CRAL-TRIO_dom_sf"/>
</dbReference>
<accession>A0A4Y7TFN5</accession>
<dbReference type="Pfam" id="PF00650">
    <property type="entry name" value="CRAL_TRIO"/>
    <property type="match status" value="1"/>
</dbReference>
<sequence length="336" mass="38212">MTPTTLIKMSPEPGTVIHPVYSYTEEQLQKIEDLKKYSASVALPPSDPYYKWEQRWLARADTHPRYMRATKWNYRDSEKRIKATMEWRRTFKPDLIRPDDVRIEAETGKIILNGFDKDGRPIIYMRPGRENTERSDRQLRHLVWWLERAKDLQPAGQESIVILVDYKSTTLRTNPSISVAGKVLHILQDHYPETLGRALGISPFLDPVTRDKMRFNPNLLDLIDKDQLDSDFGGSYEFEFEPNSYWDQIVELCDIAPDGTRIEKEDSTEADLANSVQAMNLETSSEKAPSLCSDDSTTDSDSGPYTPKTGGSVKNMGVGNQKAVSVESTAREVSSA</sequence>